<dbReference type="GO" id="GO:0071111">
    <property type="term" value="F:cyclic-guanylate-specific phosphodiesterase activity"/>
    <property type="evidence" value="ECO:0007669"/>
    <property type="project" value="InterPro"/>
</dbReference>
<gene>
    <name evidence="2" type="ORF">D3872_16820</name>
</gene>
<dbReference type="Gene3D" id="3.20.20.450">
    <property type="entry name" value="EAL domain"/>
    <property type="match status" value="1"/>
</dbReference>
<dbReference type="PANTHER" id="PTHR33121:SF79">
    <property type="entry name" value="CYCLIC DI-GMP PHOSPHODIESTERASE PDED-RELATED"/>
    <property type="match status" value="1"/>
</dbReference>
<dbReference type="Proteomes" id="UP000284006">
    <property type="component" value="Unassembled WGS sequence"/>
</dbReference>
<dbReference type="AlphaFoldDB" id="A0A418XQF4"/>
<dbReference type="InterPro" id="IPR050706">
    <property type="entry name" value="Cyclic-di-GMP_PDE-like"/>
</dbReference>
<protein>
    <submittedName>
        <fullName evidence="2">EAL domain-containing protein</fullName>
    </submittedName>
</protein>
<keyword evidence="3" id="KW-1185">Reference proteome</keyword>
<dbReference type="InterPro" id="IPR035919">
    <property type="entry name" value="EAL_sf"/>
</dbReference>
<proteinExistence type="predicted"/>
<reference evidence="2 3" key="1">
    <citation type="submission" date="2018-09" db="EMBL/GenBank/DDBJ databases">
        <authorList>
            <person name="Zhu H."/>
        </authorList>
    </citation>
    <scope>NUCLEOTIDE SEQUENCE [LARGE SCALE GENOMIC DNA]</scope>
    <source>
        <strain evidence="2 3">K1S02-61</strain>
    </source>
</reference>
<dbReference type="SMART" id="SM00052">
    <property type="entry name" value="EAL"/>
    <property type="match status" value="1"/>
</dbReference>
<evidence type="ECO:0000313" key="3">
    <source>
        <dbReference type="Proteomes" id="UP000284006"/>
    </source>
</evidence>
<dbReference type="InterPro" id="IPR001633">
    <property type="entry name" value="EAL_dom"/>
</dbReference>
<evidence type="ECO:0000259" key="1">
    <source>
        <dbReference type="PROSITE" id="PS50883"/>
    </source>
</evidence>
<name>A0A418XQF4_9BURK</name>
<dbReference type="SUPFAM" id="SSF141868">
    <property type="entry name" value="EAL domain-like"/>
    <property type="match status" value="1"/>
</dbReference>
<dbReference type="PANTHER" id="PTHR33121">
    <property type="entry name" value="CYCLIC DI-GMP PHOSPHODIESTERASE PDEF"/>
    <property type="match status" value="1"/>
</dbReference>
<feature type="domain" description="EAL" evidence="1">
    <location>
        <begin position="1"/>
        <end position="127"/>
    </location>
</feature>
<organism evidence="2 3">
    <name type="scientific">Massilia cavernae</name>
    <dbReference type="NCBI Taxonomy" id="2320864"/>
    <lineage>
        <taxon>Bacteria</taxon>
        <taxon>Pseudomonadati</taxon>
        <taxon>Pseudomonadota</taxon>
        <taxon>Betaproteobacteria</taxon>
        <taxon>Burkholderiales</taxon>
        <taxon>Oxalobacteraceae</taxon>
        <taxon>Telluria group</taxon>
        <taxon>Massilia</taxon>
    </lineage>
</organism>
<dbReference type="PROSITE" id="PS50883">
    <property type="entry name" value="EAL"/>
    <property type="match status" value="1"/>
</dbReference>
<comment type="caution">
    <text evidence="2">The sequence shown here is derived from an EMBL/GenBank/DDBJ whole genome shotgun (WGS) entry which is preliminary data.</text>
</comment>
<accession>A0A418XQF4</accession>
<dbReference type="CDD" id="cd01948">
    <property type="entry name" value="EAL"/>
    <property type="match status" value="1"/>
</dbReference>
<evidence type="ECO:0000313" key="2">
    <source>
        <dbReference type="EMBL" id="RJG14636.1"/>
    </source>
</evidence>
<dbReference type="EMBL" id="QYUP01000126">
    <property type="protein sequence ID" value="RJG14636.1"/>
    <property type="molecule type" value="Genomic_DNA"/>
</dbReference>
<dbReference type="Pfam" id="PF00563">
    <property type="entry name" value="EAL"/>
    <property type="match status" value="1"/>
</dbReference>
<sequence length="132" mass="14595">MTERGLLDLGAAREATRDIRAKGYRVAIDDFGTGYSSLSYLETLEVDSLKIDKSFIEAIATEAPTSHVVQHIIEMAKSLKLNMVVEGVETEGQAQFLRQRGVHYAQGWLFGRPMPFADVVQRMAAPIAASEH</sequence>